<dbReference type="HOGENOM" id="CLU_3238798_0_0_0"/>
<evidence type="ECO:0000313" key="1">
    <source>
        <dbReference type="EMBL" id="CAD76973.1"/>
    </source>
</evidence>
<sequence length="43" mass="4877">MRRYPGSTCGAGKEDVPLRTVWYTKSIEQEKTPDRRGPKNPVA</sequence>
<proteinExistence type="predicted"/>
<reference evidence="1 2" key="1">
    <citation type="journal article" date="2003" name="Proc. Natl. Acad. Sci. U.S.A.">
        <title>Complete genome sequence of the marine planctomycete Pirellula sp. strain 1.</title>
        <authorList>
            <person name="Gloeckner F.O."/>
            <person name="Kube M."/>
            <person name="Bauer M."/>
            <person name="Teeling H."/>
            <person name="Lombardot T."/>
            <person name="Ludwig W."/>
            <person name="Gade D."/>
            <person name="Beck A."/>
            <person name="Borzym K."/>
            <person name="Heitmann K."/>
            <person name="Rabus R."/>
            <person name="Schlesner H."/>
            <person name="Amann R."/>
            <person name="Reinhardt R."/>
        </authorList>
    </citation>
    <scope>NUCLEOTIDE SEQUENCE [LARGE SCALE GENOMIC DNA]</scope>
    <source>
        <strain evidence="2">DSM 10527 / NCIMB 13988 / SH1</strain>
    </source>
</reference>
<dbReference type="InParanoid" id="Q7UKA8"/>
<dbReference type="Proteomes" id="UP000001025">
    <property type="component" value="Chromosome"/>
</dbReference>
<dbReference type="AlphaFoldDB" id="Q7UKA8"/>
<evidence type="ECO:0000313" key="2">
    <source>
        <dbReference type="Proteomes" id="UP000001025"/>
    </source>
</evidence>
<accession>Q7UKA8</accession>
<gene>
    <name evidence="1" type="ordered locus">RB10751</name>
</gene>
<dbReference type="KEGG" id="rba:RB10751"/>
<keyword evidence="2" id="KW-1185">Reference proteome</keyword>
<name>Q7UKA8_RHOBA</name>
<protein>
    <submittedName>
        <fullName evidence="1">Uncharacterized protein</fullName>
    </submittedName>
</protein>
<dbReference type="EMBL" id="BX294152">
    <property type="protein sequence ID" value="CAD76973.1"/>
    <property type="molecule type" value="Genomic_DNA"/>
</dbReference>
<dbReference type="EnsemblBacteria" id="CAD76973">
    <property type="protein sequence ID" value="CAD76973"/>
    <property type="gene ID" value="RB10751"/>
</dbReference>
<organism evidence="1 2">
    <name type="scientific">Rhodopirellula baltica (strain DSM 10527 / NCIMB 13988 / SH1)</name>
    <dbReference type="NCBI Taxonomy" id="243090"/>
    <lineage>
        <taxon>Bacteria</taxon>
        <taxon>Pseudomonadati</taxon>
        <taxon>Planctomycetota</taxon>
        <taxon>Planctomycetia</taxon>
        <taxon>Pirellulales</taxon>
        <taxon>Pirellulaceae</taxon>
        <taxon>Rhodopirellula</taxon>
    </lineage>
</organism>